<gene>
    <name evidence="2" type="ORF">KC19_4G170200</name>
</gene>
<feature type="region of interest" description="Disordered" evidence="1">
    <location>
        <begin position="1"/>
        <end position="27"/>
    </location>
</feature>
<comment type="caution">
    <text evidence="2">The sequence shown here is derived from an EMBL/GenBank/DDBJ whole genome shotgun (WGS) entry which is preliminary data.</text>
</comment>
<evidence type="ECO:0000313" key="3">
    <source>
        <dbReference type="Proteomes" id="UP000822688"/>
    </source>
</evidence>
<feature type="non-terminal residue" evidence="2">
    <location>
        <position position="536"/>
    </location>
</feature>
<dbReference type="EMBL" id="CM026424">
    <property type="protein sequence ID" value="KAG0580395.1"/>
    <property type="molecule type" value="Genomic_DNA"/>
</dbReference>
<feature type="compositionally biased region" description="Polar residues" evidence="1">
    <location>
        <begin position="142"/>
        <end position="166"/>
    </location>
</feature>
<proteinExistence type="predicted"/>
<keyword evidence="3" id="KW-1185">Reference proteome</keyword>
<evidence type="ECO:0000256" key="1">
    <source>
        <dbReference type="SAM" id="MobiDB-lite"/>
    </source>
</evidence>
<feature type="compositionally biased region" description="Basic and acidic residues" evidence="1">
    <location>
        <begin position="176"/>
        <end position="191"/>
    </location>
</feature>
<dbReference type="Proteomes" id="UP000822688">
    <property type="component" value="Chromosome 4"/>
</dbReference>
<name>A0A8T0IBM3_CERPU</name>
<sequence>MGNTEDRFAVGGSSFKPAKVSDTGVGQSDDENIVMRVKDVQQLYGGEAADITQTVHSQTAVLEKKHEKRRKHVEEISALRTTKKIRRTKKNAGVEEETITLNLRKSDTTIDVVVKSPVKKKRGRRGLTWETEGENCTATARDSILQGRSQTGVKKNPHKSTNSNHVSLECATQLPERTEPADGRTKGKRAEPVPTGALSRSATGTRDGGQCLKRVLLDREPTTSARKKFRMPGSNSHISAEDRTVIVNPELGGGNNKKGKEVETECAIDRRQQQLKRTEKEGVSTGYSQEKGYALDPDLERRASLERRSSSVHIVHPFAANEAAGMSDVLAPGTVMSTQKKSQLNLQSTDVDSANFSFAKPGAGTVHGDGVDKPLTNVDREEEAREMPDFPPMEDPLIADVVEDGGLQIVSCGTAQKEAAVVAEVADMSPTATMRMVAQVDRKKPGEGITVGETATSVTEVISPTKSPTRHVCQTPVPDRLAVMAQVTERSRSPSTCRAHVSPPHGSPHSRPPRHIGTRNTPSPTAFNVIAIPKES</sequence>
<dbReference type="AlphaFoldDB" id="A0A8T0IBM3"/>
<feature type="region of interest" description="Disordered" evidence="1">
    <location>
        <begin position="142"/>
        <end position="207"/>
    </location>
</feature>
<feature type="region of interest" description="Disordered" evidence="1">
    <location>
        <begin position="489"/>
        <end position="527"/>
    </location>
</feature>
<protein>
    <submittedName>
        <fullName evidence="2">Uncharacterized protein</fullName>
    </submittedName>
</protein>
<accession>A0A8T0IBM3</accession>
<evidence type="ECO:0000313" key="2">
    <source>
        <dbReference type="EMBL" id="KAG0580395.1"/>
    </source>
</evidence>
<reference evidence="2" key="1">
    <citation type="submission" date="2020-06" db="EMBL/GenBank/DDBJ databases">
        <title>WGS assembly of Ceratodon purpureus strain R40.</title>
        <authorList>
            <person name="Carey S.B."/>
            <person name="Jenkins J."/>
            <person name="Shu S."/>
            <person name="Lovell J.T."/>
            <person name="Sreedasyam A."/>
            <person name="Maumus F."/>
            <person name="Tiley G.P."/>
            <person name="Fernandez-Pozo N."/>
            <person name="Barry K."/>
            <person name="Chen C."/>
            <person name="Wang M."/>
            <person name="Lipzen A."/>
            <person name="Daum C."/>
            <person name="Saski C.A."/>
            <person name="Payton A.C."/>
            <person name="Mcbreen J.C."/>
            <person name="Conrad R.E."/>
            <person name="Kollar L.M."/>
            <person name="Olsson S."/>
            <person name="Huttunen S."/>
            <person name="Landis J.B."/>
            <person name="Wickett N.J."/>
            <person name="Johnson M.G."/>
            <person name="Rensing S.A."/>
            <person name="Grimwood J."/>
            <person name="Schmutz J."/>
            <person name="Mcdaniel S.F."/>
        </authorList>
    </citation>
    <scope>NUCLEOTIDE SEQUENCE</scope>
    <source>
        <strain evidence="2">R40</strain>
    </source>
</reference>
<organism evidence="2 3">
    <name type="scientific">Ceratodon purpureus</name>
    <name type="common">Fire moss</name>
    <name type="synonym">Dicranum purpureum</name>
    <dbReference type="NCBI Taxonomy" id="3225"/>
    <lineage>
        <taxon>Eukaryota</taxon>
        <taxon>Viridiplantae</taxon>
        <taxon>Streptophyta</taxon>
        <taxon>Embryophyta</taxon>
        <taxon>Bryophyta</taxon>
        <taxon>Bryophytina</taxon>
        <taxon>Bryopsida</taxon>
        <taxon>Dicranidae</taxon>
        <taxon>Pseudoditrichales</taxon>
        <taxon>Ditrichaceae</taxon>
        <taxon>Ceratodon</taxon>
    </lineage>
</organism>